<dbReference type="PATRIC" id="fig|1263870.3.peg.3448"/>
<dbReference type="Proteomes" id="UP000011885">
    <property type="component" value="Unassembled WGS sequence"/>
</dbReference>
<dbReference type="EMBL" id="ANOH01000219">
    <property type="protein sequence ID" value="EMI55336.1"/>
    <property type="molecule type" value="Genomic_DNA"/>
</dbReference>
<evidence type="ECO:0000313" key="3">
    <source>
        <dbReference type="EMBL" id="EMI55336.1"/>
    </source>
</evidence>
<feature type="chain" id="PRO_5004073182" evidence="1">
    <location>
        <begin position="29"/>
        <end position="834"/>
    </location>
</feature>
<dbReference type="AlphaFoldDB" id="M5UBV7"/>
<evidence type="ECO:0000256" key="1">
    <source>
        <dbReference type="SAM" id="SignalP"/>
    </source>
</evidence>
<feature type="signal peptide" evidence="1">
    <location>
        <begin position="1"/>
        <end position="28"/>
    </location>
</feature>
<accession>M5UBV7</accession>
<keyword evidence="4" id="KW-1185">Reference proteome</keyword>
<name>M5UBV7_9BACT</name>
<dbReference type="InterPro" id="IPR036465">
    <property type="entry name" value="vWFA_dom_sf"/>
</dbReference>
<comment type="caution">
    <text evidence="3">The sequence shown here is derived from an EMBL/GenBank/DDBJ whole genome shotgun (WGS) entry which is preliminary data.</text>
</comment>
<protein>
    <submittedName>
        <fullName evidence="3">Secreted protein</fullName>
    </submittedName>
</protein>
<organism evidence="3 4">
    <name type="scientific">Rhodopirellula sallentina SM41</name>
    <dbReference type="NCBI Taxonomy" id="1263870"/>
    <lineage>
        <taxon>Bacteria</taxon>
        <taxon>Pseudomonadati</taxon>
        <taxon>Planctomycetota</taxon>
        <taxon>Planctomycetia</taxon>
        <taxon>Pirellulales</taxon>
        <taxon>Pirellulaceae</taxon>
        <taxon>Rhodopirellula</taxon>
    </lineage>
</organism>
<proteinExistence type="predicted"/>
<reference evidence="3 4" key="1">
    <citation type="journal article" date="2013" name="Mar. Genomics">
        <title>Expression of sulfatases in Rhodopirellula baltica and the diversity of sulfatases in the genus Rhodopirellula.</title>
        <authorList>
            <person name="Wegner C.E."/>
            <person name="Richter-Heitmann T."/>
            <person name="Klindworth A."/>
            <person name="Klockow C."/>
            <person name="Richter M."/>
            <person name="Achstetter T."/>
            <person name="Glockner F.O."/>
            <person name="Harder J."/>
        </authorList>
    </citation>
    <scope>NUCLEOTIDE SEQUENCE [LARGE SCALE GENOMIC DNA]</scope>
    <source>
        <strain evidence="3 4">SM41</strain>
    </source>
</reference>
<gene>
    <name evidence="3" type="ORF">RSSM_03242</name>
</gene>
<dbReference type="SUPFAM" id="SSF53300">
    <property type="entry name" value="vWA-like"/>
    <property type="match status" value="1"/>
</dbReference>
<keyword evidence="1" id="KW-0732">Signal</keyword>
<evidence type="ECO:0000313" key="4">
    <source>
        <dbReference type="Proteomes" id="UP000011885"/>
    </source>
</evidence>
<dbReference type="Gene3D" id="3.40.50.410">
    <property type="entry name" value="von Willebrand factor, type A domain"/>
    <property type="match status" value="1"/>
</dbReference>
<evidence type="ECO:0000259" key="2">
    <source>
        <dbReference type="PROSITE" id="PS50234"/>
    </source>
</evidence>
<dbReference type="InterPro" id="IPR002035">
    <property type="entry name" value="VWF_A"/>
</dbReference>
<feature type="domain" description="VWFA" evidence="2">
    <location>
        <begin position="361"/>
        <end position="580"/>
    </location>
</feature>
<dbReference type="PROSITE" id="PS50234">
    <property type="entry name" value="VWFA"/>
    <property type="match status" value="1"/>
</dbReference>
<sequence>MIAMRLIVKGTPLLFCCFAVLNIHSLSAQQKTTEKPTPKLTKAGDQPLGAFIHHDNIPLLASPGGKPLNTPAEYLRSFLVVKESNGYILLASTPDGSVETNTYDTLYGWIRREQCLTFPWDRGWKAEADSETGVYLKGMVVNSARATDINQWGDVPVYTSSTGMKESEYITANPLKFFDIFYIFDRQDGRAFIGRAPYVDAFEREYPQPASDLVKREMLGWVPIEDNGAERLVFWNTREAIEFNNEDGVRREPIVVFKDKEFLEEYLSVDARPIEEYEQEGKLLAREVLDGKEWKKWPATTSRYPVLSRSESPVRGCNIYEIGVIGDVLDADTRERLVSREVFQVQQRQADKLIVDANTFEIVFVVDATQGMQNYFKTVRESINLIVETLGSLAGRGTLNASSRANIPAPKFSVNFYRGALGQGAFAPGLEPQFKAIERVNRTNAMLGGGRQKVFEGILEATARSFTDHSSYESGAVVKQGSKNTTKMLIVIGDGANDPDDKRFSPRKVASEIIKMTSGGGDGASAPFLLLLSVGNNDACQAQMEEIAAAFRAEAVKAIFSDEDLKKLSAVNRSAMERRLANVAPISDQDRILSAIKLATEYKREEALLKADTLRNPNEIPVSDTKPSYEIMWARQAMQMLENEGLTEYIRAGGGLQAFDRGWTFDRHPDERRVDGKIIDSLRHVTFFRREELQSFTYFLESATRFNQANAGELWKRALSGILGEEPDELALTENLDQLAGKYLGVQCHTGFLLYSYKELGGLSQEHQANLLHQVAVKINHMRDAEAKRIAKYSDSGTIRKWVRVPNSLKRWEFWYPESRGLNAHGWIPREFLP</sequence>